<name>A0A7C5VIY1_9DEIN</name>
<comment type="caution">
    <text evidence="2">The sequence shown here is derived from an EMBL/GenBank/DDBJ whole genome shotgun (WGS) entry which is preliminary data.</text>
</comment>
<dbReference type="InterPro" id="IPR051158">
    <property type="entry name" value="Metallophosphoesterase_sf"/>
</dbReference>
<reference evidence="2" key="1">
    <citation type="journal article" date="2020" name="mSystems">
        <title>Genome- and Community-Level Interaction Insights into Carbon Utilization and Element Cycling Functions of Hydrothermarchaeota in Hydrothermal Sediment.</title>
        <authorList>
            <person name="Zhou Z."/>
            <person name="Liu Y."/>
            <person name="Xu W."/>
            <person name="Pan J."/>
            <person name="Luo Z.H."/>
            <person name="Li M."/>
        </authorList>
    </citation>
    <scope>NUCLEOTIDE SEQUENCE [LARGE SCALE GENOMIC DNA]</scope>
    <source>
        <strain evidence="2">SpSt-1071</strain>
    </source>
</reference>
<dbReference type="Pfam" id="PF00149">
    <property type="entry name" value="Metallophos"/>
    <property type="match status" value="1"/>
</dbReference>
<dbReference type="InterPro" id="IPR029052">
    <property type="entry name" value="Metallo-depent_PP-like"/>
</dbReference>
<gene>
    <name evidence="2" type="ORF">ENM28_01380</name>
</gene>
<proteinExistence type="predicted"/>
<protein>
    <submittedName>
        <fullName evidence="2">Phosphohydrolase</fullName>
    </submittedName>
</protein>
<evidence type="ECO:0000313" key="2">
    <source>
        <dbReference type="EMBL" id="HHM67373.1"/>
    </source>
</evidence>
<organism evidence="2">
    <name type="scientific">Thermus caliditerrae</name>
    <dbReference type="NCBI Taxonomy" id="1330700"/>
    <lineage>
        <taxon>Bacteria</taxon>
        <taxon>Thermotogati</taxon>
        <taxon>Deinococcota</taxon>
        <taxon>Deinococci</taxon>
        <taxon>Thermales</taxon>
        <taxon>Thermaceae</taxon>
        <taxon>Thermus</taxon>
    </lineage>
</organism>
<feature type="domain" description="Calcineurin-like phosphoesterase" evidence="1">
    <location>
        <begin position="1"/>
        <end position="194"/>
    </location>
</feature>
<dbReference type="InterPro" id="IPR014578">
    <property type="entry name" value="Pesterase_CT488"/>
</dbReference>
<keyword evidence="2" id="KW-0378">Hydrolase</keyword>
<dbReference type="RefSeq" id="WP_038045994.1">
    <property type="nucleotide sequence ID" value="NZ_JAKEDT010000021.1"/>
</dbReference>
<dbReference type="SUPFAM" id="SSF56300">
    <property type="entry name" value="Metallo-dependent phosphatases"/>
    <property type="match status" value="1"/>
</dbReference>
<evidence type="ECO:0000259" key="1">
    <source>
        <dbReference type="Pfam" id="PF00149"/>
    </source>
</evidence>
<sequence>MRVFAIADPHLSRVHPKPMTIFGPTWKGHPEAFFHGWRQVVGPEDLVVVPGDISWAMRLPEALPDLLDLAALPGKKVLLKGNHDYWWPSISRLRAVLPSGMYALQNDAVVVEGVAVAGTRGWQYPPPTLEDERIFAREVERFKLSLQDLKGRAYRHLVVAFHFPPFGPSGEATPLLELAAEAGPEAIVYGHLHGADPERLPKEYQGIPLHLVAADALGFRPKLLLESPAPL</sequence>
<dbReference type="AlphaFoldDB" id="A0A7C5VIY1"/>
<dbReference type="EMBL" id="DRXE01000049">
    <property type="protein sequence ID" value="HHM67373.1"/>
    <property type="molecule type" value="Genomic_DNA"/>
</dbReference>
<dbReference type="OrthoDB" id="8610138at2"/>
<dbReference type="GO" id="GO:0016787">
    <property type="term" value="F:hydrolase activity"/>
    <property type="evidence" value="ECO:0007669"/>
    <property type="project" value="UniProtKB-KW"/>
</dbReference>
<dbReference type="Gene3D" id="3.60.21.10">
    <property type="match status" value="1"/>
</dbReference>
<dbReference type="PIRSF" id="PIRSF033094">
    <property type="entry name" value="Pesterase_CT488"/>
    <property type="match status" value="1"/>
</dbReference>
<dbReference type="PANTHER" id="PTHR31302">
    <property type="entry name" value="TRANSMEMBRANE PROTEIN WITH METALLOPHOSPHOESTERASE DOMAIN-RELATED"/>
    <property type="match status" value="1"/>
</dbReference>
<dbReference type="InterPro" id="IPR004843">
    <property type="entry name" value="Calcineurin-like_PHP"/>
</dbReference>
<accession>A0A7C5VIY1</accession>
<dbReference type="PANTHER" id="PTHR31302:SF22">
    <property type="entry name" value="PHOSPHOESTERASE"/>
    <property type="match status" value="1"/>
</dbReference>